<organism evidence="1">
    <name type="scientific">Homalodisca liturata</name>
    <dbReference type="NCBI Taxonomy" id="320908"/>
    <lineage>
        <taxon>Eukaryota</taxon>
        <taxon>Metazoa</taxon>
        <taxon>Ecdysozoa</taxon>
        <taxon>Arthropoda</taxon>
        <taxon>Hexapoda</taxon>
        <taxon>Insecta</taxon>
        <taxon>Pterygota</taxon>
        <taxon>Neoptera</taxon>
        <taxon>Paraneoptera</taxon>
        <taxon>Hemiptera</taxon>
        <taxon>Auchenorrhyncha</taxon>
        <taxon>Membracoidea</taxon>
        <taxon>Cicadellidae</taxon>
        <taxon>Cicadellinae</taxon>
        <taxon>Proconiini</taxon>
        <taxon>Homalodisca</taxon>
    </lineage>
</organism>
<protein>
    <submittedName>
        <fullName evidence="1">Uncharacterized protein</fullName>
    </submittedName>
</protein>
<proteinExistence type="predicted"/>
<name>A0A1B6I0M3_9HEMI</name>
<dbReference type="AlphaFoldDB" id="A0A1B6I0M3"/>
<accession>A0A1B6I0M3</accession>
<dbReference type="EMBL" id="GECU01027209">
    <property type="protein sequence ID" value="JAS80497.1"/>
    <property type="molecule type" value="Transcribed_RNA"/>
</dbReference>
<sequence>GYIMKNVRFEVLKQDVIGKTLHLTLLVKNGSFGDITFENIDLINLKGNRVAKRLLGFPVVVSKYTDRTVHTSFMIDRYSSVESRIKTLGTGYTFKNDLKES</sequence>
<evidence type="ECO:0000313" key="1">
    <source>
        <dbReference type="EMBL" id="JAS80497.1"/>
    </source>
</evidence>
<gene>
    <name evidence="1" type="ORF">g.56673</name>
</gene>
<feature type="non-terminal residue" evidence="1">
    <location>
        <position position="1"/>
    </location>
</feature>
<reference evidence="1" key="1">
    <citation type="submission" date="2015-11" db="EMBL/GenBank/DDBJ databases">
        <title>De novo transcriptome assembly of four potential Pierce s Disease insect vectors from Arizona vineyards.</title>
        <authorList>
            <person name="Tassone E.E."/>
        </authorList>
    </citation>
    <scope>NUCLEOTIDE SEQUENCE</scope>
</reference>